<comment type="caution">
    <text evidence="1">The sequence shown here is derived from an EMBL/GenBank/DDBJ whole genome shotgun (WGS) entry which is preliminary data.</text>
</comment>
<dbReference type="EMBL" id="BMAU01021243">
    <property type="protein sequence ID" value="GFY04113.1"/>
    <property type="molecule type" value="Genomic_DNA"/>
</dbReference>
<sequence length="80" mass="9318">MKKEAGGGASTFGSHLAIHRTFLPNNTKRKFFFFQETMDMSSFWAVFDGKYQLCFWIVGAVVENPCHEMGKKDYHLEEYK</sequence>
<keyword evidence="2" id="KW-1185">Reference proteome</keyword>
<gene>
    <name evidence="1" type="ORF">TNCV_1198911</name>
</gene>
<dbReference type="Proteomes" id="UP000887159">
    <property type="component" value="Unassembled WGS sequence"/>
</dbReference>
<protein>
    <submittedName>
        <fullName evidence="1">Uncharacterized protein</fullName>
    </submittedName>
</protein>
<accession>A0A8X6SBS0</accession>
<evidence type="ECO:0000313" key="1">
    <source>
        <dbReference type="EMBL" id="GFY04113.1"/>
    </source>
</evidence>
<proteinExistence type="predicted"/>
<evidence type="ECO:0000313" key="2">
    <source>
        <dbReference type="Proteomes" id="UP000887159"/>
    </source>
</evidence>
<reference evidence="1" key="1">
    <citation type="submission" date="2020-08" db="EMBL/GenBank/DDBJ databases">
        <title>Multicomponent nature underlies the extraordinary mechanical properties of spider dragline silk.</title>
        <authorList>
            <person name="Kono N."/>
            <person name="Nakamura H."/>
            <person name="Mori M."/>
            <person name="Yoshida Y."/>
            <person name="Ohtoshi R."/>
            <person name="Malay A.D."/>
            <person name="Moran D.A.P."/>
            <person name="Tomita M."/>
            <person name="Numata K."/>
            <person name="Arakawa K."/>
        </authorList>
    </citation>
    <scope>NUCLEOTIDE SEQUENCE</scope>
</reference>
<name>A0A8X6SBS0_TRICX</name>
<organism evidence="1 2">
    <name type="scientific">Trichonephila clavipes</name>
    <name type="common">Golden silk orbweaver</name>
    <name type="synonym">Nephila clavipes</name>
    <dbReference type="NCBI Taxonomy" id="2585209"/>
    <lineage>
        <taxon>Eukaryota</taxon>
        <taxon>Metazoa</taxon>
        <taxon>Ecdysozoa</taxon>
        <taxon>Arthropoda</taxon>
        <taxon>Chelicerata</taxon>
        <taxon>Arachnida</taxon>
        <taxon>Araneae</taxon>
        <taxon>Araneomorphae</taxon>
        <taxon>Entelegynae</taxon>
        <taxon>Araneoidea</taxon>
        <taxon>Nephilidae</taxon>
        <taxon>Trichonephila</taxon>
    </lineage>
</organism>
<dbReference type="AlphaFoldDB" id="A0A8X6SBS0"/>